<gene>
    <name evidence="2" type="ORF">GORHZ_180_00440</name>
</gene>
<evidence type="ECO:0000256" key="1">
    <source>
        <dbReference type="SAM" id="MobiDB-lite"/>
    </source>
</evidence>
<proteinExistence type="predicted"/>
<organism evidence="2 3">
    <name type="scientific">Gordonia rhizosphera NBRC 16068</name>
    <dbReference type="NCBI Taxonomy" id="1108045"/>
    <lineage>
        <taxon>Bacteria</taxon>
        <taxon>Bacillati</taxon>
        <taxon>Actinomycetota</taxon>
        <taxon>Actinomycetes</taxon>
        <taxon>Mycobacteriales</taxon>
        <taxon>Gordoniaceae</taxon>
        <taxon>Gordonia</taxon>
    </lineage>
</organism>
<accession>K6V8D5</accession>
<dbReference type="Gene3D" id="3.40.50.300">
    <property type="entry name" value="P-loop containing nucleotide triphosphate hydrolases"/>
    <property type="match status" value="1"/>
</dbReference>
<dbReference type="GO" id="GO:0005524">
    <property type="term" value="F:ATP binding"/>
    <property type="evidence" value="ECO:0007669"/>
    <property type="project" value="UniProtKB-KW"/>
</dbReference>
<dbReference type="InterPro" id="IPR027417">
    <property type="entry name" value="P-loop_NTPase"/>
</dbReference>
<dbReference type="eggNOG" id="COG1132">
    <property type="taxonomic scope" value="Bacteria"/>
</dbReference>
<dbReference type="GO" id="GO:0015421">
    <property type="term" value="F:ABC-type oligopeptide transporter activity"/>
    <property type="evidence" value="ECO:0007669"/>
    <property type="project" value="TreeGrafter"/>
</dbReference>
<dbReference type="PANTHER" id="PTHR43394:SF1">
    <property type="entry name" value="ATP-BINDING CASSETTE SUB-FAMILY B MEMBER 10, MITOCHONDRIAL"/>
    <property type="match status" value="1"/>
</dbReference>
<name>K6V8D5_9ACTN</name>
<dbReference type="SUPFAM" id="SSF52540">
    <property type="entry name" value="P-loop containing nucleoside triphosphate hydrolases"/>
    <property type="match status" value="1"/>
</dbReference>
<protein>
    <submittedName>
        <fullName evidence="2">Putative ABC transporter permease/ATP-binding protein</fullName>
    </submittedName>
</protein>
<reference evidence="2 3" key="1">
    <citation type="submission" date="2012-08" db="EMBL/GenBank/DDBJ databases">
        <title>Whole genome shotgun sequence of Gordonia rhizosphera NBRC 16068.</title>
        <authorList>
            <person name="Takarada H."/>
            <person name="Isaki S."/>
            <person name="Hosoyama A."/>
            <person name="Tsuchikane K."/>
            <person name="Katsumata H."/>
            <person name="Baba S."/>
            <person name="Ohji S."/>
            <person name="Yamazaki S."/>
            <person name="Fujita N."/>
        </authorList>
    </citation>
    <scope>NUCLEOTIDE SEQUENCE [LARGE SCALE GENOMIC DNA]</scope>
    <source>
        <strain evidence="2 3">NBRC 16068</strain>
    </source>
</reference>
<dbReference type="AlphaFoldDB" id="K6V8D5"/>
<evidence type="ECO:0000313" key="3">
    <source>
        <dbReference type="Proteomes" id="UP000008363"/>
    </source>
</evidence>
<dbReference type="InterPro" id="IPR039421">
    <property type="entry name" value="Type_1_exporter"/>
</dbReference>
<dbReference type="STRING" id="1108045.GORHZ_180_00440"/>
<comment type="caution">
    <text evidence="2">The sequence shown here is derived from an EMBL/GenBank/DDBJ whole genome shotgun (WGS) entry which is preliminary data.</text>
</comment>
<dbReference type="GO" id="GO:0090374">
    <property type="term" value="P:oligopeptide export from mitochondrion"/>
    <property type="evidence" value="ECO:0007669"/>
    <property type="project" value="TreeGrafter"/>
</dbReference>
<keyword evidence="3" id="KW-1185">Reference proteome</keyword>
<dbReference type="PANTHER" id="PTHR43394">
    <property type="entry name" value="ATP-DEPENDENT PERMEASE MDL1, MITOCHONDRIAL"/>
    <property type="match status" value="1"/>
</dbReference>
<dbReference type="Proteomes" id="UP000008363">
    <property type="component" value="Unassembled WGS sequence"/>
</dbReference>
<dbReference type="EMBL" id="BAHC01000180">
    <property type="protein sequence ID" value="GAB92483.1"/>
    <property type="molecule type" value="Genomic_DNA"/>
</dbReference>
<keyword evidence="2" id="KW-0547">Nucleotide-binding</keyword>
<sequence length="116" mass="12468">EACLADLAIAILDEATDEAGSHHVAEVERAAAVVTRGRTALVSAHRLDQIRSADIVALLDDGVVTEHGPPDELVAAGGVLEQMWSARTERRTPDNDLTSRLSDRLTERPNDPEGHI</sequence>
<feature type="non-terminal residue" evidence="2">
    <location>
        <position position="1"/>
    </location>
</feature>
<evidence type="ECO:0000313" key="2">
    <source>
        <dbReference type="EMBL" id="GAB92483.1"/>
    </source>
</evidence>
<feature type="compositionally biased region" description="Basic and acidic residues" evidence="1">
    <location>
        <begin position="101"/>
        <end position="116"/>
    </location>
</feature>
<keyword evidence="2" id="KW-0067">ATP-binding</keyword>
<feature type="region of interest" description="Disordered" evidence="1">
    <location>
        <begin position="85"/>
        <end position="116"/>
    </location>
</feature>